<dbReference type="PROSITE" id="PS51257">
    <property type="entry name" value="PROKAR_LIPOPROTEIN"/>
    <property type="match status" value="1"/>
</dbReference>
<dbReference type="OrthoDB" id="9815217at2"/>
<accession>A1ZWN8</accession>
<feature type="signal peptide" evidence="2">
    <location>
        <begin position="1"/>
        <end position="26"/>
    </location>
</feature>
<organism evidence="4 5">
    <name type="scientific">Microscilla marina ATCC 23134</name>
    <dbReference type="NCBI Taxonomy" id="313606"/>
    <lineage>
        <taxon>Bacteria</taxon>
        <taxon>Pseudomonadati</taxon>
        <taxon>Bacteroidota</taxon>
        <taxon>Cytophagia</taxon>
        <taxon>Cytophagales</taxon>
        <taxon>Microscillaceae</taxon>
        <taxon>Microscilla</taxon>
    </lineage>
</organism>
<dbReference type="AlphaFoldDB" id="A1ZWN8"/>
<evidence type="ECO:0000313" key="4">
    <source>
        <dbReference type="EMBL" id="EAY25170.1"/>
    </source>
</evidence>
<evidence type="ECO:0000256" key="1">
    <source>
        <dbReference type="PROSITE-ProRule" id="PRU00473"/>
    </source>
</evidence>
<feature type="chain" id="PRO_5002641991" evidence="2">
    <location>
        <begin position="27"/>
        <end position="294"/>
    </location>
</feature>
<gene>
    <name evidence="4" type="ORF">M23134_06766</name>
</gene>
<dbReference type="InterPro" id="IPR036737">
    <property type="entry name" value="OmpA-like_sf"/>
</dbReference>
<reference evidence="4 5" key="1">
    <citation type="submission" date="2007-01" db="EMBL/GenBank/DDBJ databases">
        <authorList>
            <person name="Haygood M."/>
            <person name="Podell S."/>
            <person name="Anderson C."/>
            <person name="Hopkinson B."/>
            <person name="Roe K."/>
            <person name="Barbeau K."/>
            <person name="Gaasterland T."/>
            <person name="Ferriera S."/>
            <person name="Johnson J."/>
            <person name="Kravitz S."/>
            <person name="Beeson K."/>
            <person name="Sutton G."/>
            <person name="Rogers Y.-H."/>
            <person name="Friedman R."/>
            <person name="Frazier M."/>
            <person name="Venter J.C."/>
        </authorList>
    </citation>
    <scope>NUCLEOTIDE SEQUENCE [LARGE SCALE GENOMIC DNA]</scope>
    <source>
        <strain evidence="4 5">ATCC 23134</strain>
    </source>
</reference>
<dbReference type="PANTHER" id="PTHR30329">
    <property type="entry name" value="STATOR ELEMENT OF FLAGELLAR MOTOR COMPLEX"/>
    <property type="match status" value="1"/>
</dbReference>
<dbReference type="Proteomes" id="UP000004095">
    <property type="component" value="Unassembled WGS sequence"/>
</dbReference>
<dbReference type="GO" id="GO:0016020">
    <property type="term" value="C:membrane"/>
    <property type="evidence" value="ECO:0007669"/>
    <property type="project" value="UniProtKB-UniRule"/>
</dbReference>
<protein>
    <submittedName>
        <fullName evidence="4">Lipoprotein, putative</fullName>
    </submittedName>
</protein>
<dbReference type="Pfam" id="PF00691">
    <property type="entry name" value="OmpA"/>
    <property type="match status" value="1"/>
</dbReference>
<evidence type="ECO:0000313" key="5">
    <source>
        <dbReference type="Proteomes" id="UP000004095"/>
    </source>
</evidence>
<keyword evidence="1" id="KW-0472">Membrane</keyword>
<name>A1ZWN8_MICM2</name>
<comment type="caution">
    <text evidence="4">The sequence shown here is derived from an EMBL/GenBank/DDBJ whole genome shotgun (WGS) entry which is preliminary data.</text>
</comment>
<dbReference type="SUPFAM" id="SSF103088">
    <property type="entry name" value="OmpA-like"/>
    <property type="match status" value="1"/>
</dbReference>
<evidence type="ECO:0000256" key="2">
    <source>
        <dbReference type="SAM" id="SignalP"/>
    </source>
</evidence>
<dbReference type="InterPro" id="IPR050330">
    <property type="entry name" value="Bact_OuterMem_StrucFunc"/>
</dbReference>
<keyword evidence="2" id="KW-0732">Signal</keyword>
<feature type="domain" description="OmpA-like" evidence="3">
    <location>
        <begin position="127"/>
        <end position="268"/>
    </location>
</feature>
<dbReference type="Gene3D" id="3.30.1330.60">
    <property type="entry name" value="OmpA-like domain"/>
    <property type="match status" value="1"/>
</dbReference>
<proteinExistence type="predicted"/>
<keyword evidence="4" id="KW-0449">Lipoprotein</keyword>
<evidence type="ECO:0000259" key="3">
    <source>
        <dbReference type="PROSITE" id="PS51123"/>
    </source>
</evidence>
<dbReference type="InterPro" id="IPR006665">
    <property type="entry name" value="OmpA-like"/>
</dbReference>
<keyword evidence="5" id="KW-1185">Reference proteome</keyword>
<dbReference type="RefSeq" id="WP_002703279.1">
    <property type="nucleotide sequence ID" value="NZ_AAWS01000053.1"/>
</dbReference>
<dbReference type="PANTHER" id="PTHR30329:SF21">
    <property type="entry name" value="LIPOPROTEIN YIAD-RELATED"/>
    <property type="match status" value="1"/>
</dbReference>
<sequence>MPKKISVVAHFCIVALLMVSCRSAYFARYQQKTLDKYVWKTKQHLSKTAQLKLLVDRRIKLNPHSVAKNFYPVLDNVSKKLSKIHHKLRCQIASNQAMPLYEIRKIKRALHSTHQLLNKTNQHILNGTEHVLKSDVLFEVGSAQLRAAGVVSLNQFAQYFKHKVLTVYRAQMQVKLNITGYADEQGFVKGESDQQRKEKNRLLSLNRATAIKQYLSIVLNQKFANADKEVMLDINAEGKGEQLPPKLRNPQQNDHRRRVCTVSSYTILETGAQLPIIQKNTPKRILTNPSPIKD</sequence>
<dbReference type="PROSITE" id="PS51123">
    <property type="entry name" value="OMPA_2"/>
    <property type="match status" value="1"/>
</dbReference>
<dbReference type="EMBL" id="AAWS01000053">
    <property type="protein sequence ID" value="EAY25170.1"/>
    <property type="molecule type" value="Genomic_DNA"/>
</dbReference>